<dbReference type="PANTHER" id="PTHR33525">
    <property type="match status" value="1"/>
</dbReference>
<dbReference type="InterPro" id="IPR006674">
    <property type="entry name" value="HD_domain"/>
</dbReference>
<name>A0A9X2MFZ2_9FIRM</name>
<protein>
    <submittedName>
        <fullName evidence="3">HDOD domain-containing protein</fullName>
    </submittedName>
</protein>
<keyword evidence="4" id="KW-1185">Reference proteome</keyword>
<dbReference type="EMBL" id="JANJZL010000002">
    <property type="protein sequence ID" value="MCR2043295.1"/>
    <property type="molecule type" value="Genomic_DNA"/>
</dbReference>
<evidence type="ECO:0000259" key="1">
    <source>
        <dbReference type="PROSITE" id="PS51831"/>
    </source>
</evidence>
<dbReference type="InterPro" id="IPR052340">
    <property type="entry name" value="RNase_Y/CdgJ"/>
</dbReference>
<evidence type="ECO:0000313" key="4">
    <source>
        <dbReference type="Proteomes" id="UP001142078"/>
    </source>
</evidence>
<gene>
    <name evidence="3" type="ORF">NSA23_04100</name>
</gene>
<evidence type="ECO:0000313" key="3">
    <source>
        <dbReference type="EMBL" id="MCR2043295.1"/>
    </source>
</evidence>
<feature type="domain" description="HD" evidence="1">
    <location>
        <begin position="111"/>
        <end position="234"/>
    </location>
</feature>
<comment type="caution">
    <text evidence="3">The sequence shown here is derived from an EMBL/GenBank/DDBJ whole genome shotgun (WGS) entry which is preliminary data.</text>
</comment>
<dbReference type="InterPro" id="IPR013976">
    <property type="entry name" value="HDOD"/>
</dbReference>
<dbReference type="InterPro" id="IPR003607">
    <property type="entry name" value="HD/PDEase_dom"/>
</dbReference>
<dbReference type="Gene3D" id="1.10.3210.10">
    <property type="entry name" value="Hypothetical protein af1432"/>
    <property type="match status" value="1"/>
</dbReference>
<proteinExistence type="predicted"/>
<evidence type="ECO:0000259" key="2">
    <source>
        <dbReference type="PROSITE" id="PS51833"/>
    </source>
</evidence>
<dbReference type="PROSITE" id="PS51831">
    <property type="entry name" value="HD"/>
    <property type="match status" value="1"/>
</dbReference>
<dbReference type="NCBIfam" id="TIGR00277">
    <property type="entry name" value="HDIG"/>
    <property type="match status" value="1"/>
</dbReference>
<organism evidence="3 4">
    <name type="scientific">Anaerosalibacter massiliensis</name>
    <dbReference type="NCBI Taxonomy" id="1347392"/>
    <lineage>
        <taxon>Bacteria</taxon>
        <taxon>Bacillati</taxon>
        <taxon>Bacillota</taxon>
        <taxon>Tissierellia</taxon>
        <taxon>Tissierellales</taxon>
        <taxon>Sporanaerobacteraceae</taxon>
        <taxon>Anaerosalibacter</taxon>
    </lineage>
</organism>
<accession>A0A9X2MFZ2</accession>
<dbReference type="Pfam" id="PF08668">
    <property type="entry name" value="HDOD"/>
    <property type="match status" value="1"/>
</dbReference>
<dbReference type="RefSeq" id="WP_257490239.1">
    <property type="nucleotide sequence ID" value="NZ_JANJZL010000002.1"/>
</dbReference>
<dbReference type="PROSITE" id="PS51833">
    <property type="entry name" value="HDOD"/>
    <property type="match status" value="1"/>
</dbReference>
<dbReference type="PANTHER" id="PTHR33525:SF3">
    <property type="entry name" value="RIBONUCLEASE Y"/>
    <property type="match status" value="1"/>
</dbReference>
<dbReference type="InterPro" id="IPR006675">
    <property type="entry name" value="HDIG_dom"/>
</dbReference>
<sequence>MSKLTLNRIVEKVDEMPVLPNRINRIIEIVEDPDSTVQDLENEILKDQSLTSKVLKLANTTHYGYPRKISTVSRATILLGFQSIKSIALASTVSKYLIGELEGYALGKNDLWKQSQTCGIISRYIGKKKGIGNPEKAYIAGLLRDIGKTILNHYVKDEYSKIVEMVEGKNPSFLDAERTILGFDHAEVGGKVAQKWNFPEDLVEAIKYHHTPERATENPELVSIVHIADAITMMMGIGIGADGMSYNFSQFAIDILDLGENEIESIISETSDLIIDEDNFNVV</sequence>
<feature type="domain" description="HDOD" evidence="2">
    <location>
        <begin position="16"/>
        <end position="212"/>
    </location>
</feature>
<reference evidence="3" key="1">
    <citation type="submission" date="2022-07" db="EMBL/GenBank/DDBJ databases">
        <title>Enhanced cultured diversity of the mouse gut microbiota enables custom-made synthetic communities.</title>
        <authorList>
            <person name="Afrizal A."/>
        </authorList>
    </citation>
    <scope>NUCLEOTIDE SEQUENCE</scope>
    <source>
        <strain evidence="3">DSM 29482</strain>
    </source>
</reference>
<dbReference type="SUPFAM" id="SSF109604">
    <property type="entry name" value="HD-domain/PDEase-like"/>
    <property type="match status" value="1"/>
</dbReference>
<dbReference type="CDD" id="cd00077">
    <property type="entry name" value="HDc"/>
    <property type="match status" value="1"/>
</dbReference>
<dbReference type="AlphaFoldDB" id="A0A9X2MFZ2"/>
<dbReference type="Proteomes" id="UP001142078">
    <property type="component" value="Unassembled WGS sequence"/>
</dbReference>